<dbReference type="Gene3D" id="3.50.7.10">
    <property type="entry name" value="GroEL"/>
    <property type="match status" value="1"/>
</dbReference>
<dbReference type="InterPro" id="IPR027413">
    <property type="entry name" value="GROEL-like_equatorial_sf"/>
</dbReference>
<dbReference type="PRINTS" id="PR00298">
    <property type="entry name" value="CHAPERONIN60"/>
</dbReference>
<name>A0A240F759_9VIRU</name>
<dbReference type="NCBIfam" id="NF000592">
    <property type="entry name" value="PRK00013.1"/>
    <property type="match status" value="1"/>
</dbReference>
<dbReference type="PANTHER" id="PTHR45633">
    <property type="entry name" value="60 KDA HEAT SHOCK PROTEIN, MITOCHONDRIAL"/>
    <property type="match status" value="1"/>
</dbReference>
<dbReference type="SUPFAM" id="SSF48592">
    <property type="entry name" value="GroEL equatorial domain-like"/>
    <property type="match status" value="1"/>
</dbReference>
<dbReference type="EMBL" id="KU595458">
    <property type="protein sequence ID" value="AQM32624.1"/>
    <property type="molecule type" value="Genomic_DNA"/>
</dbReference>
<dbReference type="Gene3D" id="1.10.560.10">
    <property type="entry name" value="GroEL-like equatorial domain"/>
    <property type="match status" value="1"/>
</dbReference>
<dbReference type="GO" id="GO:0005524">
    <property type="term" value="F:ATP binding"/>
    <property type="evidence" value="ECO:0007669"/>
    <property type="project" value="InterPro"/>
</dbReference>
<evidence type="ECO:0000256" key="2">
    <source>
        <dbReference type="ARBA" id="ARBA00023186"/>
    </source>
</evidence>
<dbReference type="InterPro" id="IPR027409">
    <property type="entry name" value="GroEL-like_apical_dom_sf"/>
</dbReference>
<dbReference type="SUPFAM" id="SSF52029">
    <property type="entry name" value="GroEL apical domain-like"/>
    <property type="match status" value="1"/>
</dbReference>
<evidence type="ECO:0000313" key="3">
    <source>
        <dbReference type="EMBL" id="AQM32624.1"/>
    </source>
</evidence>
<dbReference type="Pfam" id="PF00118">
    <property type="entry name" value="Cpn60_TCP1"/>
    <property type="match status" value="1"/>
</dbReference>
<evidence type="ECO:0000256" key="1">
    <source>
        <dbReference type="ARBA" id="ARBA00006607"/>
    </source>
</evidence>
<comment type="similarity">
    <text evidence="1">Belongs to the chaperonin (HSP60) family.</text>
</comment>
<keyword evidence="2" id="KW-0143">Chaperone</keyword>
<protein>
    <submittedName>
        <fullName evidence="3">Chaperonin GroEL</fullName>
    </submittedName>
</protein>
<dbReference type="GO" id="GO:0042026">
    <property type="term" value="P:protein refolding"/>
    <property type="evidence" value="ECO:0007669"/>
    <property type="project" value="InterPro"/>
</dbReference>
<dbReference type="FunFam" id="3.50.7.10:FF:000001">
    <property type="entry name" value="60 kDa chaperonin"/>
    <property type="match status" value="1"/>
</dbReference>
<dbReference type="InterPro" id="IPR002423">
    <property type="entry name" value="Cpn60/GroEL/TCP-1"/>
</dbReference>
<proteinExistence type="inferred from homology"/>
<organism evidence="3">
    <name type="scientific">uncultured virus</name>
    <dbReference type="NCBI Taxonomy" id="340016"/>
    <lineage>
        <taxon>Viruses</taxon>
        <taxon>environmental samples</taxon>
    </lineage>
</organism>
<dbReference type="SUPFAM" id="SSF54849">
    <property type="entry name" value="GroEL-intermediate domain like"/>
    <property type="match status" value="1"/>
</dbReference>
<dbReference type="InterPro" id="IPR001844">
    <property type="entry name" value="Cpn60/GroEL"/>
</dbReference>
<dbReference type="NCBIfam" id="NF009487">
    <property type="entry name" value="PRK12849.1"/>
    <property type="match status" value="1"/>
</dbReference>
<accession>A0A240F759</accession>
<dbReference type="Gene3D" id="3.30.260.10">
    <property type="entry name" value="TCP-1-like chaperonin intermediate domain"/>
    <property type="match status" value="1"/>
</dbReference>
<dbReference type="GO" id="GO:0140662">
    <property type="term" value="F:ATP-dependent protein folding chaperone"/>
    <property type="evidence" value="ECO:0007669"/>
    <property type="project" value="InterPro"/>
</dbReference>
<sequence length="513" mass="55539">MIVKNLNFGDEAKDQVFKGIEKLTNAVSSTLGASGKCVILEDASGNPIITKDGVTVADSIILLDPVENMGATLIKEAARKTVKEAGDGTTTATVLAHAILKEAYKKLDKTNVRDIKNGILSGVDKVIKYITEKSVPIKDKIQQIATISTNNDTELGDLIYEAFTAVENTGVVIMEPSSAGETKVDIVEGIEYDKGLLNQNFITNTEKGVAELDNPLVMIVDSKIDSIRQIQNVLEHVIKKNKSLFIIGQVEPTVLSALVMNKIKGNIKVNVVDPPVFGLRRKQILEDLALLTNSQIINEDLGDDLNTIELDYLGTCLRTTTNNDQTIIQIEDTSDEVKEIIEQVKKDLTKKLKPHEVIGLEQRLARLSAKVAIVKVGANSDIELKEKQDRIEDAICATKAAIKEGVVAGGGVALLNASKTLNQNNIGENILYEAIKAPYYTILHNAGMDVVESETDGEGLNVVTGDMVQMVKEGIIDPLLVTKSALTNAASVATTILSTDCVINNIRINESNR</sequence>
<gene>
    <name evidence="3" type="primary">GroEL</name>
</gene>
<reference evidence="3" key="1">
    <citation type="journal article" date="2017" name="ISME J.">
        <title>Novel chaperonins are prevalent in the virioplankton and demonstrate links to viral biology and ecology.</title>
        <authorList>
            <person name="Marine R.L."/>
            <person name="Nasko D.J."/>
            <person name="Wray J."/>
            <person name="Polson S.W."/>
            <person name="Wommack K.E."/>
        </authorList>
    </citation>
    <scope>NUCLEOTIDE SEQUENCE</scope>
</reference>
<dbReference type="InterPro" id="IPR027410">
    <property type="entry name" value="TCP-1-like_intermed_sf"/>
</dbReference>